<feature type="compositionally biased region" description="Low complexity" evidence="1">
    <location>
        <begin position="183"/>
        <end position="204"/>
    </location>
</feature>
<feature type="domain" description="Kazal-like" evidence="2">
    <location>
        <begin position="434"/>
        <end position="492"/>
    </location>
</feature>
<sequence>MSVMAIGGGGGNNLETTFTTPDARPMMRHYFMKMRARTSIAVLLICSAVDSVDADRLRGRRARRDLLSSNDIDVKPIRPSQFFFEEATEIKWYPDVLSEAGRCKHDTSYPDWMAYEKNSPNFLFESEKDCCERYDCLITADRYEDAFDTEARDDVRFDDEVTLDGMYLNENTLIMSMSLTAKPTAGPSSSPSMAPTSGSPTSSPSRSSFWYPDVFSQQSSGCLYGSNYGPWMVGGGFSFIYESEEECCSKFPCEGYVPPSMSSRDETDVAPPLAPCTREYMPVCGVNGRVYGNTCLAKEAAGVEVACKIDMEKAPADMVYGDPCSCEKETAVSNADGDDMMIACPMNFEPVCGSDYKVYSNSCMAVAAGVESECELDMDDEPLSGEDCKCRAVVVDNPILNADYCTFWLDYDCYPEVGGVGGKPPCCFTDEKCPVEKPPCVIVCPMNYEPVCGSDYKVYSNTCMAGAAGVESDCELDMVDEPLSGEDCKCRAVVEDDNPIMVVEGELDLELMIPPEEEGGTPTWHPTAQPTPMPSTSPTEKPTVKSQSIALQPDQRACITVEECDSKRKDLGFTRFSPSLSYTTKGCFFKRDKAYFGIGGSGEDLETTPLQGQKQRIWCDRDQANSLSTGDTNCVDIKLRTDKYGQETALNFVRVKDRFEVVYGGQFRDVKASHIVLLGYDPELSDQDSKWLEAHNRRRQMFHELHGEQFRPLHWSPSLAEDASRWADKLLETCKITREPNLQDGENISVKSYGGGVNAAAAKESPDSILIRWADTYLVFLLFLLGPADNQRSDIVPGLLVVRHVTPIAERESARLPASAVHLLRTLIDRIHRRDLRAVQVDLVVDLSVEKTGCASSEGLVPTTDDGTKAEAEAITANAIKVFMVPAVYRKTQKELGVLDIVPKYVMTDELLDVARRRRPCRRASDAGPCVGPCGAARRRAVVANWLKGQLTYTRAAPPSLNHLNGHTGTAPEFRGKHRGNRFAINMRTNIPTQFPRSGLSSD</sequence>
<accession>K0S240</accession>
<feature type="domain" description="Kazal-like" evidence="2">
    <location>
        <begin position="263"/>
        <end position="325"/>
    </location>
</feature>
<dbReference type="InterPro" id="IPR035940">
    <property type="entry name" value="CAP_sf"/>
</dbReference>
<evidence type="ECO:0000256" key="1">
    <source>
        <dbReference type="SAM" id="MobiDB-lite"/>
    </source>
</evidence>
<feature type="region of interest" description="Disordered" evidence="1">
    <location>
        <begin position="514"/>
        <end position="542"/>
    </location>
</feature>
<dbReference type="CDD" id="cd00104">
    <property type="entry name" value="KAZAL_FS"/>
    <property type="match status" value="1"/>
</dbReference>
<dbReference type="InterPro" id="IPR014044">
    <property type="entry name" value="CAP_dom"/>
</dbReference>
<dbReference type="InterPro" id="IPR002350">
    <property type="entry name" value="Kazal_dom"/>
</dbReference>
<feature type="domain" description="Kazal-like" evidence="2">
    <location>
        <begin position="331"/>
        <end position="392"/>
    </location>
</feature>
<dbReference type="Proteomes" id="UP000266841">
    <property type="component" value="Unassembled WGS sequence"/>
</dbReference>
<dbReference type="SUPFAM" id="SSF55797">
    <property type="entry name" value="PR-1-like"/>
    <property type="match status" value="1"/>
</dbReference>
<dbReference type="InterPro" id="IPR036058">
    <property type="entry name" value="Kazal_dom_sf"/>
</dbReference>
<reference evidence="3 4" key="1">
    <citation type="journal article" date="2012" name="Genome Biol.">
        <title>Genome and low-iron response of an oceanic diatom adapted to chronic iron limitation.</title>
        <authorList>
            <person name="Lommer M."/>
            <person name="Specht M."/>
            <person name="Roy A.S."/>
            <person name="Kraemer L."/>
            <person name="Andreson R."/>
            <person name="Gutowska M.A."/>
            <person name="Wolf J."/>
            <person name="Bergner S.V."/>
            <person name="Schilhabel M.B."/>
            <person name="Klostermeier U.C."/>
            <person name="Beiko R.G."/>
            <person name="Rosenstiel P."/>
            <person name="Hippler M."/>
            <person name="Laroche J."/>
        </authorList>
    </citation>
    <scope>NUCLEOTIDE SEQUENCE [LARGE SCALE GENOMIC DNA]</scope>
    <source>
        <strain evidence="3 4">CCMP1005</strain>
    </source>
</reference>
<protein>
    <recommendedName>
        <fullName evidence="2">Kazal-like domain-containing protein</fullName>
    </recommendedName>
</protein>
<dbReference type="Gene3D" id="3.40.33.10">
    <property type="entry name" value="CAP"/>
    <property type="match status" value="1"/>
</dbReference>
<proteinExistence type="predicted"/>
<dbReference type="EMBL" id="AGNL01023215">
    <property type="protein sequence ID" value="EJK59275.1"/>
    <property type="molecule type" value="Genomic_DNA"/>
</dbReference>
<feature type="region of interest" description="Disordered" evidence="1">
    <location>
        <begin position="182"/>
        <end position="204"/>
    </location>
</feature>
<dbReference type="Pfam" id="PF00050">
    <property type="entry name" value="Kazal_1"/>
    <property type="match status" value="3"/>
</dbReference>
<dbReference type="AlphaFoldDB" id="K0S240"/>
<organism evidence="3 4">
    <name type="scientific">Thalassiosira oceanica</name>
    <name type="common">Marine diatom</name>
    <dbReference type="NCBI Taxonomy" id="159749"/>
    <lineage>
        <taxon>Eukaryota</taxon>
        <taxon>Sar</taxon>
        <taxon>Stramenopiles</taxon>
        <taxon>Ochrophyta</taxon>
        <taxon>Bacillariophyta</taxon>
        <taxon>Coscinodiscophyceae</taxon>
        <taxon>Thalassiosirophycidae</taxon>
        <taxon>Thalassiosirales</taxon>
        <taxon>Thalassiosiraceae</taxon>
        <taxon>Thalassiosira</taxon>
    </lineage>
</organism>
<evidence type="ECO:0000259" key="2">
    <source>
        <dbReference type="PROSITE" id="PS51465"/>
    </source>
</evidence>
<evidence type="ECO:0000313" key="4">
    <source>
        <dbReference type="Proteomes" id="UP000266841"/>
    </source>
</evidence>
<dbReference type="InterPro" id="IPR053265">
    <property type="entry name" value="Serpin"/>
</dbReference>
<dbReference type="SMART" id="SM00280">
    <property type="entry name" value="KAZAL"/>
    <property type="match status" value="2"/>
</dbReference>
<dbReference type="PROSITE" id="PS51465">
    <property type="entry name" value="KAZAL_2"/>
    <property type="match status" value="3"/>
</dbReference>
<dbReference type="Gene3D" id="3.30.60.30">
    <property type="match status" value="3"/>
</dbReference>
<evidence type="ECO:0000313" key="3">
    <source>
        <dbReference type="EMBL" id="EJK59275.1"/>
    </source>
</evidence>
<dbReference type="GO" id="GO:0005615">
    <property type="term" value="C:extracellular space"/>
    <property type="evidence" value="ECO:0007669"/>
    <property type="project" value="TreeGrafter"/>
</dbReference>
<dbReference type="PANTHER" id="PTHR21131">
    <property type="entry name" value="SERINE-TYPE ENDOPEPTIDASE INHIBITOR"/>
    <property type="match status" value="1"/>
</dbReference>
<keyword evidence="4" id="KW-1185">Reference proteome</keyword>
<name>K0S240_THAOC</name>
<gene>
    <name evidence="3" type="ORF">THAOC_20525</name>
</gene>
<dbReference type="SUPFAM" id="SSF100895">
    <property type="entry name" value="Kazal-type serine protease inhibitors"/>
    <property type="match status" value="3"/>
</dbReference>
<comment type="caution">
    <text evidence="3">The sequence shown here is derived from an EMBL/GenBank/DDBJ whole genome shotgun (WGS) entry which is preliminary data.</text>
</comment>
<dbReference type="Pfam" id="PF00188">
    <property type="entry name" value="CAP"/>
    <property type="match status" value="1"/>
</dbReference>
<dbReference type="OrthoDB" id="343609at2759"/>
<dbReference type="PANTHER" id="PTHR21131:SF0">
    <property type="entry name" value="GEO10195P1-RELATED"/>
    <property type="match status" value="1"/>
</dbReference>